<dbReference type="GO" id="GO:0000302">
    <property type="term" value="P:response to reactive oxygen species"/>
    <property type="evidence" value="ECO:0007669"/>
    <property type="project" value="TreeGrafter"/>
</dbReference>
<feature type="disulfide bond" evidence="13">
    <location>
        <begin position="26"/>
        <end position="38"/>
    </location>
</feature>
<dbReference type="PRINTS" id="PR00458">
    <property type="entry name" value="PEROXIDASE"/>
</dbReference>
<feature type="active site" description="Proton acceptor" evidence="10">
    <location>
        <position position="69"/>
    </location>
</feature>
<feature type="binding site" evidence="11">
    <location>
        <position position="217"/>
    </location>
    <ligand>
        <name>Ca(2+)</name>
        <dbReference type="ChEBI" id="CHEBI:29108"/>
        <label>2</label>
    </ligand>
</feature>
<keyword evidence="2 14" id="KW-0575">Peroxidase</keyword>
<proteinExistence type="inferred from homology"/>
<keyword evidence="8 13" id="KW-1015">Disulfide bond</keyword>
<dbReference type="InterPro" id="IPR019794">
    <property type="entry name" value="Peroxidases_AS"/>
</dbReference>
<feature type="binding site" evidence="11">
    <location>
        <position position="83"/>
    </location>
    <ligand>
        <name>Ca(2+)</name>
        <dbReference type="ChEBI" id="CHEBI:29108"/>
        <label>1</label>
    </ligand>
</feature>
<dbReference type="GO" id="GO:0046872">
    <property type="term" value="F:metal ion binding"/>
    <property type="evidence" value="ECO:0007669"/>
    <property type="project" value="UniProtKB-UniRule"/>
</dbReference>
<evidence type="ECO:0000313" key="16">
    <source>
        <dbReference type="EMBL" id="KZV98007.1"/>
    </source>
</evidence>
<evidence type="ECO:0000256" key="6">
    <source>
        <dbReference type="ARBA" id="ARBA00023002"/>
    </source>
</evidence>
<feature type="domain" description="Plant heme peroxidase family profile" evidence="15">
    <location>
        <begin position="60"/>
        <end position="335"/>
    </location>
</feature>
<dbReference type="GO" id="GO:0020037">
    <property type="term" value="F:heme binding"/>
    <property type="evidence" value="ECO:0007669"/>
    <property type="project" value="UniProtKB-UniRule"/>
</dbReference>
<accession>A0A165LLD0</accession>
<evidence type="ECO:0000256" key="14">
    <source>
        <dbReference type="RuleBase" id="RU363051"/>
    </source>
</evidence>
<feature type="disulfide bond" evidence="13">
    <location>
        <begin position="56"/>
        <end position="137"/>
    </location>
</feature>
<keyword evidence="6 14" id="KW-0560">Oxidoreductase</keyword>
<keyword evidence="3 11" id="KW-0349">Heme</keyword>
<name>A0A165LLD0_EXIGL</name>
<comment type="cofactor">
    <cofactor evidence="11 14">
        <name>Ca(2+)</name>
        <dbReference type="ChEBI" id="CHEBI:29108"/>
    </cofactor>
    <text evidence="11 14">Binds 2 calcium ions per subunit.</text>
</comment>
<dbReference type="PROSITE" id="PS00435">
    <property type="entry name" value="PEROXIDASE_1"/>
    <property type="match status" value="1"/>
</dbReference>
<protein>
    <recommendedName>
        <fullName evidence="14">Peroxidase</fullName>
        <ecNumber evidence="14">1.11.1.-</ecNumber>
    </recommendedName>
</protein>
<evidence type="ECO:0000256" key="7">
    <source>
        <dbReference type="ARBA" id="ARBA00023004"/>
    </source>
</evidence>
<dbReference type="PROSITE" id="PS50873">
    <property type="entry name" value="PEROXIDASE_4"/>
    <property type="match status" value="1"/>
</dbReference>
<dbReference type="STRING" id="1314781.A0A165LLD0"/>
<evidence type="ECO:0000256" key="12">
    <source>
        <dbReference type="PIRSR" id="PIRSR601621-3"/>
    </source>
</evidence>
<dbReference type="Pfam" id="PF11895">
    <property type="entry name" value="Peroxidase_ext"/>
    <property type="match status" value="1"/>
</dbReference>
<comment type="cofactor">
    <cofactor evidence="11">
        <name>heme b</name>
        <dbReference type="ChEBI" id="CHEBI:60344"/>
    </cofactor>
    <text evidence="11">Binds 1 heme b (iron(II)-protoporphyrin IX) group per subunit.</text>
</comment>
<dbReference type="GO" id="GO:0004601">
    <property type="term" value="F:peroxidase activity"/>
    <property type="evidence" value="ECO:0007669"/>
    <property type="project" value="UniProtKB-KW"/>
</dbReference>
<dbReference type="CDD" id="cd00692">
    <property type="entry name" value="ligninase"/>
    <property type="match status" value="1"/>
</dbReference>
<dbReference type="PRINTS" id="PR00462">
    <property type="entry name" value="LIGNINASE"/>
</dbReference>
<keyword evidence="11 14" id="KW-0106">Calcium</keyword>
<dbReference type="InParanoid" id="A0A165LLD0"/>
<evidence type="ECO:0000256" key="5">
    <source>
        <dbReference type="ARBA" id="ARBA00022729"/>
    </source>
</evidence>
<dbReference type="InterPro" id="IPR019793">
    <property type="entry name" value="Peroxidases_heam-ligand_BS"/>
</dbReference>
<evidence type="ECO:0000256" key="13">
    <source>
        <dbReference type="PIRSR" id="PIRSR601621-4"/>
    </source>
</evidence>
<gene>
    <name evidence="16" type="ORF">EXIGLDRAFT_832456</name>
</gene>
<dbReference type="PROSITE" id="PS00436">
    <property type="entry name" value="PEROXIDASE_2"/>
    <property type="match status" value="1"/>
</dbReference>
<dbReference type="SUPFAM" id="SSF48113">
    <property type="entry name" value="Heme-dependent peroxidases"/>
    <property type="match status" value="1"/>
</dbReference>
<evidence type="ECO:0000256" key="11">
    <source>
        <dbReference type="PIRSR" id="PIRSR601621-2"/>
    </source>
</evidence>
<evidence type="ECO:0000256" key="10">
    <source>
        <dbReference type="PIRSR" id="PIRSR601621-1"/>
    </source>
</evidence>
<feature type="binding site" evidence="11">
    <location>
        <position position="87"/>
    </location>
    <ligand>
        <name>Ca(2+)</name>
        <dbReference type="ChEBI" id="CHEBI:29108"/>
        <label>1</label>
    </ligand>
</feature>
<sequence length="356" mass="36509">MLSVALVSLAAASTAYGAALAPRATCSDGTVVSNAQCCNFIAVRDDLINDIFEGQCGEFAHSTVRIAFHDAIGFSTSGGKGNGADGSIIAFGTTELGFAANAGIDEIVEELQPFADAHGISYGDVIHFGSSVALSLCPGAPVVQTFIGRGNATVAAPDGTVPDPFNPVTQILSRMAEAGFSSDEVVALLASHSIAAQDQVEPAIARSPFDSTPAAFDSQVFLETLLKGTAFPGDGAHQGESESPLPGEFRLESDDAIARDSRTACTWQALALDQALMANKFAAAMAKMSLLGQSKPSLVDCTEIIPKAAAAPLSKAFFPAGKTLADIEQSCATQTFPSTLSTQAGTTTSVAPVPEQ</sequence>
<feature type="signal peptide" evidence="14">
    <location>
        <begin position="1"/>
        <end position="17"/>
    </location>
</feature>
<dbReference type="GO" id="GO:0034599">
    <property type="term" value="P:cellular response to oxidative stress"/>
    <property type="evidence" value="ECO:0007669"/>
    <property type="project" value="InterPro"/>
</dbReference>
<feature type="site" description="Transition state stabilizer" evidence="12">
    <location>
        <position position="65"/>
    </location>
</feature>
<dbReference type="GO" id="GO:0042744">
    <property type="term" value="P:hydrogen peroxide catabolic process"/>
    <property type="evidence" value="ECO:0007669"/>
    <property type="project" value="TreeGrafter"/>
</dbReference>
<evidence type="ECO:0000259" key="15">
    <source>
        <dbReference type="PROSITE" id="PS50873"/>
    </source>
</evidence>
<dbReference type="OrthoDB" id="2113341at2759"/>
<dbReference type="InterPro" id="IPR001621">
    <property type="entry name" value="Ligninase"/>
</dbReference>
<feature type="disulfide bond" evidence="13">
    <location>
        <begin position="37"/>
        <end position="301"/>
    </location>
</feature>
<keyword evidence="9" id="KW-0325">Glycoprotein</keyword>
<keyword evidence="7 11" id="KW-0408">Iron</keyword>
<reference evidence="16 17" key="1">
    <citation type="journal article" date="2016" name="Mol. Biol. Evol.">
        <title>Comparative Genomics of Early-Diverging Mushroom-Forming Fungi Provides Insights into the Origins of Lignocellulose Decay Capabilities.</title>
        <authorList>
            <person name="Nagy L.G."/>
            <person name="Riley R."/>
            <person name="Tritt A."/>
            <person name="Adam C."/>
            <person name="Daum C."/>
            <person name="Floudas D."/>
            <person name="Sun H."/>
            <person name="Yadav J.S."/>
            <person name="Pangilinan J."/>
            <person name="Larsson K.H."/>
            <person name="Matsuura K."/>
            <person name="Barry K."/>
            <person name="Labutti K."/>
            <person name="Kuo R."/>
            <person name="Ohm R.A."/>
            <person name="Bhattacharya S.S."/>
            <person name="Shirouzu T."/>
            <person name="Yoshinaga Y."/>
            <person name="Martin F.M."/>
            <person name="Grigoriev I.V."/>
            <person name="Hibbett D.S."/>
        </authorList>
    </citation>
    <scope>NUCLEOTIDE SEQUENCE [LARGE SCALE GENOMIC DNA]</scope>
    <source>
        <strain evidence="16 17">HHB12029</strain>
    </source>
</reference>
<feature type="chain" id="PRO_5007748481" description="Peroxidase" evidence="14">
    <location>
        <begin position="18"/>
        <end position="356"/>
    </location>
</feature>
<feature type="binding site" evidence="11">
    <location>
        <position position="70"/>
    </location>
    <ligand>
        <name>Ca(2+)</name>
        <dbReference type="ChEBI" id="CHEBI:29108"/>
        <label>1</label>
    </ligand>
</feature>
<comment type="similarity">
    <text evidence="1 14">Belongs to the peroxidase family. Ligninase subfamily.</text>
</comment>
<dbReference type="EMBL" id="KV425923">
    <property type="protein sequence ID" value="KZV98007.1"/>
    <property type="molecule type" value="Genomic_DNA"/>
</dbReference>
<keyword evidence="5 14" id="KW-0732">Signal</keyword>
<feature type="binding site" evidence="11">
    <location>
        <position position="212"/>
    </location>
    <ligand>
        <name>Ca(2+)</name>
        <dbReference type="ChEBI" id="CHEBI:29108"/>
        <label>2</label>
    </ligand>
</feature>
<dbReference type="Gene3D" id="1.10.520.10">
    <property type="match status" value="1"/>
</dbReference>
<dbReference type="Pfam" id="PF00141">
    <property type="entry name" value="peroxidase"/>
    <property type="match status" value="1"/>
</dbReference>
<dbReference type="Proteomes" id="UP000077266">
    <property type="component" value="Unassembled WGS sequence"/>
</dbReference>
<dbReference type="InterPro" id="IPR024589">
    <property type="entry name" value="Ligninase_C"/>
</dbReference>
<evidence type="ECO:0000313" key="17">
    <source>
        <dbReference type="Proteomes" id="UP000077266"/>
    </source>
</evidence>
<dbReference type="PANTHER" id="PTHR31356:SF66">
    <property type="entry name" value="CATALASE-PEROXIDASE"/>
    <property type="match status" value="1"/>
</dbReference>
<feature type="binding site" evidence="11">
    <location>
        <position position="210"/>
    </location>
    <ligand>
        <name>Ca(2+)</name>
        <dbReference type="ChEBI" id="CHEBI:29108"/>
        <label>2</label>
    </ligand>
</feature>
<keyword evidence="17" id="KW-1185">Reference proteome</keyword>
<evidence type="ECO:0000256" key="8">
    <source>
        <dbReference type="ARBA" id="ARBA00023157"/>
    </source>
</evidence>
<dbReference type="InterPro" id="IPR002016">
    <property type="entry name" value="Haem_peroxidase"/>
</dbReference>
<feature type="binding site" description="axial binding residue" evidence="11">
    <location>
        <position position="192"/>
    </location>
    <ligand>
        <name>heme b</name>
        <dbReference type="ChEBI" id="CHEBI:60344"/>
    </ligand>
    <ligandPart>
        <name>Fe</name>
        <dbReference type="ChEBI" id="CHEBI:18248"/>
    </ligandPart>
</feature>
<dbReference type="AlphaFoldDB" id="A0A165LLD0"/>
<dbReference type="EC" id="1.11.1.-" evidence="14"/>
<feature type="binding site" evidence="11">
    <location>
        <position position="193"/>
    </location>
    <ligand>
        <name>Ca(2+)</name>
        <dbReference type="ChEBI" id="CHEBI:29108"/>
        <label>2</label>
    </ligand>
</feature>
<dbReference type="PANTHER" id="PTHR31356">
    <property type="entry name" value="THYLAKOID LUMENAL 29 KDA PROTEIN, CHLOROPLASTIC-RELATED"/>
    <property type="match status" value="1"/>
</dbReference>
<evidence type="ECO:0000256" key="3">
    <source>
        <dbReference type="ARBA" id="ARBA00022617"/>
    </source>
</evidence>
<dbReference type="Gene3D" id="1.10.420.10">
    <property type="entry name" value="Peroxidase, domain 2"/>
    <property type="match status" value="1"/>
</dbReference>
<keyword evidence="4 11" id="KW-0479">Metal-binding</keyword>
<feature type="disulfide bond" evidence="13">
    <location>
        <begin position="265"/>
        <end position="331"/>
    </location>
</feature>
<feature type="binding site" evidence="11">
    <location>
        <position position="85"/>
    </location>
    <ligand>
        <name>Ca(2+)</name>
        <dbReference type="ChEBI" id="CHEBI:29108"/>
        <label>1</label>
    </ligand>
</feature>
<evidence type="ECO:0000256" key="1">
    <source>
        <dbReference type="ARBA" id="ARBA00006089"/>
    </source>
</evidence>
<evidence type="ECO:0000256" key="9">
    <source>
        <dbReference type="ARBA" id="ARBA00023180"/>
    </source>
</evidence>
<dbReference type="InterPro" id="IPR010255">
    <property type="entry name" value="Haem_peroxidase_sf"/>
</dbReference>
<dbReference type="InterPro" id="IPR044831">
    <property type="entry name" value="Ccp1-like"/>
</dbReference>
<evidence type="ECO:0000256" key="4">
    <source>
        <dbReference type="ARBA" id="ARBA00022723"/>
    </source>
</evidence>
<organism evidence="16 17">
    <name type="scientific">Exidia glandulosa HHB12029</name>
    <dbReference type="NCBI Taxonomy" id="1314781"/>
    <lineage>
        <taxon>Eukaryota</taxon>
        <taxon>Fungi</taxon>
        <taxon>Dikarya</taxon>
        <taxon>Basidiomycota</taxon>
        <taxon>Agaricomycotina</taxon>
        <taxon>Agaricomycetes</taxon>
        <taxon>Auriculariales</taxon>
        <taxon>Exidiaceae</taxon>
        <taxon>Exidia</taxon>
    </lineage>
</organism>
<evidence type="ECO:0000256" key="2">
    <source>
        <dbReference type="ARBA" id="ARBA00022559"/>
    </source>
</evidence>